<dbReference type="Proteomes" id="UP000799302">
    <property type="component" value="Unassembled WGS sequence"/>
</dbReference>
<feature type="compositionally biased region" description="Pro residues" evidence="1">
    <location>
        <begin position="37"/>
        <end position="57"/>
    </location>
</feature>
<feature type="compositionally biased region" description="Low complexity" evidence="1">
    <location>
        <begin position="107"/>
        <end position="116"/>
    </location>
</feature>
<accession>A0A6A6TZW1</accession>
<organism evidence="3 4">
    <name type="scientific">Microthyrium microscopicum</name>
    <dbReference type="NCBI Taxonomy" id="703497"/>
    <lineage>
        <taxon>Eukaryota</taxon>
        <taxon>Fungi</taxon>
        <taxon>Dikarya</taxon>
        <taxon>Ascomycota</taxon>
        <taxon>Pezizomycotina</taxon>
        <taxon>Dothideomycetes</taxon>
        <taxon>Dothideomycetes incertae sedis</taxon>
        <taxon>Microthyriales</taxon>
        <taxon>Microthyriaceae</taxon>
        <taxon>Microthyrium</taxon>
    </lineage>
</organism>
<feature type="compositionally biased region" description="Basic residues" evidence="1">
    <location>
        <begin position="7"/>
        <end position="17"/>
    </location>
</feature>
<dbReference type="Pfam" id="PF22943">
    <property type="entry name" value="HTH_68"/>
    <property type="match status" value="1"/>
</dbReference>
<evidence type="ECO:0000259" key="2">
    <source>
        <dbReference type="Pfam" id="PF22943"/>
    </source>
</evidence>
<name>A0A6A6TZW1_9PEZI</name>
<protein>
    <recommendedName>
        <fullName evidence="2">Helix-turn-helix domain-containing protein</fullName>
    </recommendedName>
</protein>
<dbReference type="AlphaFoldDB" id="A0A6A6TZW1"/>
<feature type="compositionally biased region" description="Polar residues" evidence="1">
    <location>
        <begin position="90"/>
        <end position="102"/>
    </location>
</feature>
<sequence length="212" mass="23003">MGASKSKIAKPKTHTPRVRTFPSTPSPAVRTQLPPRQQQPPTPPSPPSQQQPPPSTTKPPNISSDLRDPAFAARLHSLGVVPPNPFIPLSAQSSPSPIQTQPRDYHPSSSTPSSTPQEDWAEAATNNPALLVLRARAQLQRQHEEQEEGIARAGFRGRRFVDVGTLREAVRMKGAGVGSGEIEKRFGLEGGVVGRIGRTEVVDVVRDWEGER</sequence>
<evidence type="ECO:0000313" key="3">
    <source>
        <dbReference type="EMBL" id="KAF2665240.1"/>
    </source>
</evidence>
<feature type="domain" description="Helix-turn-helix" evidence="2">
    <location>
        <begin position="160"/>
        <end position="203"/>
    </location>
</feature>
<reference evidence="3" key="1">
    <citation type="journal article" date="2020" name="Stud. Mycol.">
        <title>101 Dothideomycetes genomes: a test case for predicting lifestyles and emergence of pathogens.</title>
        <authorList>
            <person name="Haridas S."/>
            <person name="Albert R."/>
            <person name="Binder M."/>
            <person name="Bloem J."/>
            <person name="Labutti K."/>
            <person name="Salamov A."/>
            <person name="Andreopoulos B."/>
            <person name="Baker S."/>
            <person name="Barry K."/>
            <person name="Bills G."/>
            <person name="Bluhm B."/>
            <person name="Cannon C."/>
            <person name="Castanera R."/>
            <person name="Culley D."/>
            <person name="Daum C."/>
            <person name="Ezra D."/>
            <person name="Gonzalez J."/>
            <person name="Henrissat B."/>
            <person name="Kuo A."/>
            <person name="Liang C."/>
            <person name="Lipzen A."/>
            <person name="Lutzoni F."/>
            <person name="Magnuson J."/>
            <person name="Mondo S."/>
            <person name="Nolan M."/>
            <person name="Ohm R."/>
            <person name="Pangilinan J."/>
            <person name="Park H.-J."/>
            <person name="Ramirez L."/>
            <person name="Alfaro M."/>
            <person name="Sun H."/>
            <person name="Tritt A."/>
            <person name="Yoshinaga Y."/>
            <person name="Zwiers L.-H."/>
            <person name="Turgeon B."/>
            <person name="Goodwin S."/>
            <person name="Spatafora J."/>
            <person name="Crous P."/>
            <person name="Grigoriev I."/>
        </authorList>
    </citation>
    <scope>NUCLEOTIDE SEQUENCE</scope>
    <source>
        <strain evidence="3">CBS 115976</strain>
    </source>
</reference>
<evidence type="ECO:0000313" key="4">
    <source>
        <dbReference type="Proteomes" id="UP000799302"/>
    </source>
</evidence>
<dbReference type="EMBL" id="MU004241">
    <property type="protein sequence ID" value="KAF2665240.1"/>
    <property type="molecule type" value="Genomic_DNA"/>
</dbReference>
<evidence type="ECO:0000256" key="1">
    <source>
        <dbReference type="SAM" id="MobiDB-lite"/>
    </source>
</evidence>
<gene>
    <name evidence="3" type="ORF">BT63DRAFT_88148</name>
</gene>
<dbReference type="OrthoDB" id="4085451at2759"/>
<proteinExistence type="predicted"/>
<feature type="region of interest" description="Disordered" evidence="1">
    <location>
        <begin position="1"/>
        <end position="126"/>
    </location>
</feature>
<keyword evidence="4" id="KW-1185">Reference proteome</keyword>
<dbReference type="InterPro" id="IPR054448">
    <property type="entry name" value="HTH_put_ascomycetes"/>
</dbReference>